<dbReference type="PANTHER" id="PTHR32308">
    <property type="entry name" value="LYASE BETA SUBUNIT, PUTATIVE (AFU_ORTHOLOGUE AFUA_4G13030)-RELATED"/>
    <property type="match status" value="1"/>
</dbReference>
<name>A0A847UJ48_9EURY</name>
<dbReference type="GO" id="GO:0006107">
    <property type="term" value="P:oxaloacetate metabolic process"/>
    <property type="evidence" value="ECO:0007669"/>
    <property type="project" value="TreeGrafter"/>
</dbReference>
<protein>
    <submittedName>
        <fullName evidence="5">CoA ester lyase</fullName>
    </submittedName>
</protein>
<dbReference type="Gene3D" id="3.20.20.60">
    <property type="entry name" value="Phosphoenolpyruvate-binding domains"/>
    <property type="match status" value="1"/>
</dbReference>
<dbReference type="GO" id="GO:0000287">
    <property type="term" value="F:magnesium ion binding"/>
    <property type="evidence" value="ECO:0007669"/>
    <property type="project" value="TreeGrafter"/>
</dbReference>
<evidence type="ECO:0000259" key="4">
    <source>
        <dbReference type="Pfam" id="PF03328"/>
    </source>
</evidence>
<proteinExistence type="predicted"/>
<evidence type="ECO:0000313" key="6">
    <source>
        <dbReference type="Proteomes" id="UP000608662"/>
    </source>
</evidence>
<dbReference type="AlphaFoldDB" id="A0A847UJ48"/>
<organism evidence="5 6">
    <name type="scientific">Halomicrobium mukohataei</name>
    <dbReference type="NCBI Taxonomy" id="57705"/>
    <lineage>
        <taxon>Archaea</taxon>
        <taxon>Methanobacteriati</taxon>
        <taxon>Methanobacteriota</taxon>
        <taxon>Stenosarchaea group</taxon>
        <taxon>Halobacteria</taxon>
        <taxon>Halobacteriales</taxon>
        <taxon>Haloarculaceae</taxon>
        <taxon>Halomicrobium</taxon>
    </lineage>
</organism>
<reference evidence="5" key="1">
    <citation type="submission" date="2019-12" db="EMBL/GenBank/DDBJ databases">
        <title>Whole-genome sequence of Halomicrobium mukohataei pws1.</title>
        <authorList>
            <person name="Verma D.K."/>
            <person name="Gopal K."/>
            <person name="Prasad E.S."/>
        </authorList>
    </citation>
    <scope>NUCLEOTIDE SEQUENCE</scope>
    <source>
        <strain evidence="5">Pws1</strain>
    </source>
</reference>
<evidence type="ECO:0000313" key="5">
    <source>
        <dbReference type="EMBL" id="NLV11411.1"/>
    </source>
</evidence>
<keyword evidence="5" id="KW-0456">Lyase</keyword>
<evidence type="ECO:0000256" key="1">
    <source>
        <dbReference type="ARBA" id="ARBA00001946"/>
    </source>
</evidence>
<keyword evidence="3" id="KW-0460">Magnesium</keyword>
<feature type="domain" description="HpcH/HpaI aldolase/citrate lyase" evidence="4">
    <location>
        <begin position="4"/>
        <end position="214"/>
    </location>
</feature>
<accession>A0A847UJ48</accession>
<evidence type="ECO:0000256" key="3">
    <source>
        <dbReference type="ARBA" id="ARBA00022842"/>
    </source>
</evidence>
<dbReference type="RefSeq" id="WP_170095092.1">
    <property type="nucleotide sequence ID" value="NZ_WOYG01000001.1"/>
</dbReference>
<dbReference type="InterPro" id="IPR011206">
    <property type="entry name" value="Citrate_lyase_beta/mcl1/mcl2"/>
</dbReference>
<dbReference type="EMBL" id="WOYG01000001">
    <property type="protein sequence ID" value="NLV11411.1"/>
    <property type="molecule type" value="Genomic_DNA"/>
</dbReference>
<comment type="cofactor">
    <cofactor evidence="1">
        <name>Mg(2+)</name>
        <dbReference type="ChEBI" id="CHEBI:18420"/>
    </cofactor>
</comment>
<dbReference type="InterPro" id="IPR015813">
    <property type="entry name" value="Pyrv/PenolPyrv_kinase-like_dom"/>
</dbReference>
<evidence type="ECO:0000256" key="2">
    <source>
        <dbReference type="ARBA" id="ARBA00022723"/>
    </source>
</evidence>
<comment type="caution">
    <text evidence="5">The sequence shown here is derived from an EMBL/GenBank/DDBJ whole genome shotgun (WGS) entry which is preliminary data.</text>
</comment>
<dbReference type="InterPro" id="IPR040442">
    <property type="entry name" value="Pyrv_kinase-like_dom_sf"/>
</dbReference>
<dbReference type="InterPro" id="IPR005000">
    <property type="entry name" value="Aldolase/citrate-lyase_domain"/>
</dbReference>
<dbReference type="Proteomes" id="UP000608662">
    <property type="component" value="Unassembled WGS sequence"/>
</dbReference>
<gene>
    <name evidence="5" type="ORF">GOC74_15900</name>
</gene>
<dbReference type="Pfam" id="PF03328">
    <property type="entry name" value="HpcH_HpaI"/>
    <property type="match status" value="1"/>
</dbReference>
<dbReference type="SUPFAM" id="SSF51621">
    <property type="entry name" value="Phosphoenolpyruvate/pyruvate domain"/>
    <property type="match status" value="1"/>
</dbReference>
<dbReference type="GO" id="GO:0016829">
    <property type="term" value="F:lyase activity"/>
    <property type="evidence" value="ECO:0007669"/>
    <property type="project" value="UniProtKB-KW"/>
</dbReference>
<keyword evidence="2" id="KW-0479">Metal-binding</keyword>
<dbReference type="PIRSF" id="PIRSF015582">
    <property type="entry name" value="Cit_lyase_B"/>
    <property type="match status" value="1"/>
</dbReference>
<sequence length="276" mass="28961">MARRSVLFAPGDQPEKLRKAADSGADVVVFDLEDAVVPDRKQAAREAVRDVLATVESTCELCVRVNPVDDGAARDLSVVLSGGEPDSVMAPKVPDADAVETVAGMLAERDASVPVLALVESAAGVLHAEAIAAADATDALLFGAEDLAGDLGATRTESGREVAHARQHALLAARAAGVEAIDTHYPAYEDEAGLREAATEARRLGYDGKMVIHPAQVPVVNAAFTPDDEAIAWARRIIEASEAADERGRGVFVVDGEMIDAPQVRQAERILARAAE</sequence>
<dbReference type="PANTHER" id="PTHR32308:SF0">
    <property type="entry name" value="HPCH_HPAI ALDOLASE_CITRATE LYASE DOMAIN-CONTAINING PROTEIN"/>
    <property type="match status" value="1"/>
</dbReference>
<dbReference type="OrthoDB" id="9170at2157"/>